<comment type="similarity">
    <text evidence="3">Belongs to the inositol monophosphatase superfamily.</text>
</comment>
<dbReference type="PANTHER" id="PTHR20854">
    <property type="entry name" value="INOSITOL MONOPHOSPHATASE"/>
    <property type="match status" value="1"/>
</dbReference>
<dbReference type="Pfam" id="PF00459">
    <property type="entry name" value="Inositol_P"/>
    <property type="match status" value="1"/>
</dbReference>
<protein>
    <recommendedName>
        <fullName evidence="4">inositol-phosphate phosphatase</fullName>
        <ecNumber evidence="4">3.1.3.25</ecNumber>
    </recommendedName>
</protein>
<reference evidence="8" key="1">
    <citation type="submission" date="2018-05" db="EMBL/GenBank/DDBJ databases">
        <authorList>
            <person name="Lanie J.A."/>
            <person name="Ng W.-L."/>
            <person name="Kazmierczak K.M."/>
            <person name="Andrzejewski T.M."/>
            <person name="Davidsen T.M."/>
            <person name="Wayne K.J."/>
            <person name="Tettelin H."/>
            <person name="Glass J.I."/>
            <person name="Rusch D."/>
            <person name="Podicherti R."/>
            <person name="Tsui H.-C.T."/>
            <person name="Winkler M.E."/>
        </authorList>
    </citation>
    <scope>NUCLEOTIDE SEQUENCE</scope>
</reference>
<evidence type="ECO:0000256" key="4">
    <source>
        <dbReference type="ARBA" id="ARBA00013106"/>
    </source>
</evidence>
<evidence type="ECO:0000256" key="5">
    <source>
        <dbReference type="ARBA" id="ARBA00022723"/>
    </source>
</evidence>
<comment type="cofactor">
    <cofactor evidence="2">
        <name>Mg(2+)</name>
        <dbReference type="ChEBI" id="CHEBI:18420"/>
    </cofactor>
</comment>
<keyword evidence="7" id="KW-0460">Magnesium</keyword>
<evidence type="ECO:0000256" key="2">
    <source>
        <dbReference type="ARBA" id="ARBA00001946"/>
    </source>
</evidence>
<dbReference type="InterPro" id="IPR000760">
    <property type="entry name" value="Inositol_monophosphatase-like"/>
</dbReference>
<dbReference type="GO" id="GO:0046872">
    <property type="term" value="F:metal ion binding"/>
    <property type="evidence" value="ECO:0007669"/>
    <property type="project" value="UniProtKB-KW"/>
</dbReference>
<proteinExistence type="inferred from homology"/>
<organism evidence="8">
    <name type="scientific">marine metagenome</name>
    <dbReference type="NCBI Taxonomy" id="408172"/>
    <lineage>
        <taxon>unclassified sequences</taxon>
        <taxon>metagenomes</taxon>
        <taxon>ecological metagenomes</taxon>
    </lineage>
</organism>
<name>A0A382NLK5_9ZZZZ</name>
<dbReference type="FunFam" id="3.30.540.10:FF:000003">
    <property type="entry name" value="Inositol-1-monophosphatase"/>
    <property type="match status" value="1"/>
</dbReference>
<dbReference type="CDD" id="cd01639">
    <property type="entry name" value="IMPase"/>
    <property type="match status" value="1"/>
</dbReference>
<dbReference type="PROSITE" id="PS00630">
    <property type="entry name" value="IMP_2"/>
    <property type="match status" value="1"/>
</dbReference>
<evidence type="ECO:0000256" key="1">
    <source>
        <dbReference type="ARBA" id="ARBA00001033"/>
    </source>
</evidence>
<keyword evidence="5" id="KW-0479">Metal-binding</keyword>
<feature type="non-terminal residue" evidence="8">
    <location>
        <position position="1"/>
    </location>
</feature>
<dbReference type="InterPro" id="IPR033942">
    <property type="entry name" value="IMPase"/>
</dbReference>
<evidence type="ECO:0000256" key="6">
    <source>
        <dbReference type="ARBA" id="ARBA00022801"/>
    </source>
</evidence>
<dbReference type="EMBL" id="UINC01101346">
    <property type="protein sequence ID" value="SVC62084.1"/>
    <property type="molecule type" value="Genomic_DNA"/>
</dbReference>
<dbReference type="FunFam" id="3.40.190.80:FF:000002">
    <property type="entry name" value="Inositol-1-monophosphatase"/>
    <property type="match status" value="1"/>
</dbReference>
<dbReference type="PRINTS" id="PR01959">
    <property type="entry name" value="SBIMPHPHTASE"/>
</dbReference>
<keyword evidence="6" id="KW-0378">Hydrolase</keyword>
<evidence type="ECO:0000256" key="3">
    <source>
        <dbReference type="ARBA" id="ARBA00009759"/>
    </source>
</evidence>
<dbReference type="Gene3D" id="3.30.540.10">
    <property type="entry name" value="Fructose-1,6-Bisphosphatase, subunit A, domain 1"/>
    <property type="match status" value="1"/>
</dbReference>
<dbReference type="SUPFAM" id="SSF56655">
    <property type="entry name" value="Carbohydrate phosphatase"/>
    <property type="match status" value="1"/>
</dbReference>
<dbReference type="GO" id="GO:0008934">
    <property type="term" value="F:inositol monophosphate 1-phosphatase activity"/>
    <property type="evidence" value="ECO:0007669"/>
    <property type="project" value="InterPro"/>
</dbReference>
<dbReference type="PANTHER" id="PTHR20854:SF4">
    <property type="entry name" value="INOSITOL-1-MONOPHOSPHATASE-RELATED"/>
    <property type="match status" value="1"/>
</dbReference>
<evidence type="ECO:0000256" key="7">
    <source>
        <dbReference type="ARBA" id="ARBA00022842"/>
    </source>
</evidence>
<evidence type="ECO:0000313" key="8">
    <source>
        <dbReference type="EMBL" id="SVC62084.1"/>
    </source>
</evidence>
<dbReference type="GO" id="GO:0007165">
    <property type="term" value="P:signal transduction"/>
    <property type="evidence" value="ECO:0007669"/>
    <property type="project" value="TreeGrafter"/>
</dbReference>
<gene>
    <name evidence="8" type="ORF">METZ01_LOCUS314938</name>
</gene>
<sequence>VEAALAAGKVQAEHVDKIQSVSEKSGLRGDVVTEVDLLCEKEIIDRIQKVFPCDAILAEESGETLGDVSRKWIIDPLDGSLNYSHGYPCYCVSIGVEHEGELVVGVIYNPNLDELFVAEKGQGATLNGKTIKVSTTKTLEKSLLVTGFSPKIMGSEDDNLKHFCNFMKSCQAVRRPGSAAMDLCYIAMGRFDGFWEACLSPWDMAAGVLIVREAGGRVTAFGGESFSIYGGYILATNGKVHQQMVDILVSDLPLQKE</sequence>
<comment type="catalytic activity">
    <reaction evidence="1">
        <text>a myo-inositol phosphate + H2O = myo-inositol + phosphate</text>
        <dbReference type="Rhea" id="RHEA:24056"/>
        <dbReference type="ChEBI" id="CHEBI:15377"/>
        <dbReference type="ChEBI" id="CHEBI:17268"/>
        <dbReference type="ChEBI" id="CHEBI:43474"/>
        <dbReference type="ChEBI" id="CHEBI:84139"/>
        <dbReference type="EC" id="3.1.3.25"/>
    </reaction>
</comment>
<dbReference type="GO" id="GO:0046854">
    <property type="term" value="P:phosphatidylinositol phosphate biosynthetic process"/>
    <property type="evidence" value="ECO:0007669"/>
    <property type="project" value="InterPro"/>
</dbReference>
<dbReference type="EC" id="3.1.3.25" evidence="4"/>
<dbReference type="InterPro" id="IPR020583">
    <property type="entry name" value="Inositol_monoP_metal-BS"/>
</dbReference>
<dbReference type="Gene3D" id="3.40.190.80">
    <property type="match status" value="1"/>
</dbReference>
<dbReference type="InterPro" id="IPR020550">
    <property type="entry name" value="Inositol_monophosphatase_CS"/>
</dbReference>
<dbReference type="PROSITE" id="PS00629">
    <property type="entry name" value="IMP_1"/>
    <property type="match status" value="1"/>
</dbReference>
<accession>A0A382NLK5</accession>
<dbReference type="GO" id="GO:0006020">
    <property type="term" value="P:inositol metabolic process"/>
    <property type="evidence" value="ECO:0007669"/>
    <property type="project" value="TreeGrafter"/>
</dbReference>
<dbReference type="InterPro" id="IPR022337">
    <property type="entry name" value="Inositol_monophosphatase_SuhB"/>
</dbReference>
<dbReference type="PRINTS" id="PR00377">
    <property type="entry name" value="IMPHPHTASES"/>
</dbReference>
<dbReference type="AlphaFoldDB" id="A0A382NLK5"/>